<dbReference type="GO" id="GO:0003887">
    <property type="term" value="F:DNA-directed DNA polymerase activity"/>
    <property type="evidence" value="ECO:0007669"/>
    <property type="project" value="UniProtKB-KW"/>
</dbReference>
<feature type="non-terminal residue" evidence="2">
    <location>
        <position position="1"/>
    </location>
</feature>
<dbReference type="EMBL" id="AUZY01011095">
    <property type="protein sequence ID" value="EQD36039.1"/>
    <property type="molecule type" value="Genomic_DNA"/>
</dbReference>
<feature type="non-terminal residue" evidence="2">
    <location>
        <position position="89"/>
    </location>
</feature>
<dbReference type="Pfam" id="PF03104">
    <property type="entry name" value="DNA_pol_B_exo1"/>
    <property type="match status" value="1"/>
</dbReference>
<dbReference type="InterPro" id="IPR050240">
    <property type="entry name" value="DNA_pol_type-B"/>
</dbReference>
<protein>
    <submittedName>
        <fullName evidence="2">DNA-directed DNA polymerase, family B, exonuclease domain protein</fullName>
        <ecNumber evidence="2">2.7.7.7</ecNumber>
    </submittedName>
</protein>
<reference evidence="2" key="2">
    <citation type="journal article" date="2014" name="ISME J.">
        <title>Microbial stratification in low pH oxic and suboxic macroscopic growths along an acid mine drainage.</title>
        <authorList>
            <person name="Mendez-Garcia C."/>
            <person name="Mesa V."/>
            <person name="Sprenger R.R."/>
            <person name="Richter M."/>
            <person name="Diez M.S."/>
            <person name="Solano J."/>
            <person name="Bargiela R."/>
            <person name="Golyshina O.V."/>
            <person name="Manteca A."/>
            <person name="Ramos J.L."/>
            <person name="Gallego J.R."/>
            <person name="Llorente I."/>
            <person name="Martins Dos Santos V.A."/>
            <person name="Jensen O.N."/>
            <person name="Pelaez A.I."/>
            <person name="Sanchez J."/>
            <person name="Ferrer M."/>
        </authorList>
    </citation>
    <scope>NUCLEOTIDE SEQUENCE</scope>
</reference>
<proteinExistence type="predicted"/>
<dbReference type="GO" id="GO:0003676">
    <property type="term" value="F:nucleic acid binding"/>
    <property type="evidence" value="ECO:0007669"/>
    <property type="project" value="InterPro"/>
</dbReference>
<keyword evidence="2" id="KW-0548">Nucleotidyltransferase</keyword>
<evidence type="ECO:0000313" key="2">
    <source>
        <dbReference type="EMBL" id="EQD36039.1"/>
    </source>
</evidence>
<accession>T1A583</accession>
<dbReference type="InterPro" id="IPR012337">
    <property type="entry name" value="RNaseH-like_sf"/>
</dbReference>
<dbReference type="EC" id="2.7.7.7" evidence="2"/>
<keyword evidence="2" id="KW-0269">Exonuclease</keyword>
<sequence length="89" mass="10003">TICGVAEGGGRPPRTFRLADDRERTILERFVEVVEQDDPDVLTGYNIGGYDFPLLLERAKEVGLGDLRLGRDRSPPAELGERLWKIHGR</sequence>
<gene>
    <name evidence="2" type="ORF">B1B_16659</name>
</gene>
<dbReference type="PANTHER" id="PTHR10322:SF23">
    <property type="entry name" value="DNA POLYMERASE DELTA CATALYTIC SUBUNIT"/>
    <property type="match status" value="1"/>
</dbReference>
<dbReference type="AlphaFoldDB" id="T1A583"/>
<dbReference type="InterPro" id="IPR006133">
    <property type="entry name" value="DNA-dir_DNA_pol_B_exonuc"/>
</dbReference>
<dbReference type="Gene3D" id="3.30.420.10">
    <property type="entry name" value="Ribonuclease H-like superfamily/Ribonuclease H"/>
    <property type="match status" value="1"/>
</dbReference>
<reference evidence="2" key="1">
    <citation type="submission" date="2013-08" db="EMBL/GenBank/DDBJ databases">
        <authorList>
            <person name="Mendez C."/>
            <person name="Richter M."/>
            <person name="Ferrer M."/>
            <person name="Sanchez J."/>
        </authorList>
    </citation>
    <scope>NUCLEOTIDE SEQUENCE</scope>
</reference>
<dbReference type="SUPFAM" id="SSF53098">
    <property type="entry name" value="Ribonuclease H-like"/>
    <property type="match status" value="1"/>
</dbReference>
<keyword evidence="2" id="KW-0540">Nuclease</keyword>
<evidence type="ECO:0000259" key="1">
    <source>
        <dbReference type="Pfam" id="PF03104"/>
    </source>
</evidence>
<name>T1A583_9ZZZZ</name>
<keyword evidence="2" id="KW-0239">DNA-directed DNA polymerase</keyword>
<keyword evidence="2" id="KW-0808">Transferase</keyword>
<comment type="caution">
    <text evidence="2">The sequence shown here is derived from an EMBL/GenBank/DDBJ whole genome shotgun (WGS) entry which is preliminary data.</text>
</comment>
<dbReference type="PANTHER" id="PTHR10322">
    <property type="entry name" value="DNA POLYMERASE CATALYTIC SUBUNIT"/>
    <property type="match status" value="1"/>
</dbReference>
<organism evidence="2">
    <name type="scientific">mine drainage metagenome</name>
    <dbReference type="NCBI Taxonomy" id="410659"/>
    <lineage>
        <taxon>unclassified sequences</taxon>
        <taxon>metagenomes</taxon>
        <taxon>ecological metagenomes</taxon>
    </lineage>
</organism>
<dbReference type="InterPro" id="IPR036397">
    <property type="entry name" value="RNaseH_sf"/>
</dbReference>
<feature type="domain" description="DNA-directed DNA polymerase family B exonuclease" evidence="1">
    <location>
        <begin position="21"/>
        <end position="71"/>
    </location>
</feature>
<dbReference type="GO" id="GO:0006261">
    <property type="term" value="P:DNA-templated DNA replication"/>
    <property type="evidence" value="ECO:0007669"/>
    <property type="project" value="TreeGrafter"/>
</dbReference>
<dbReference type="GO" id="GO:0004527">
    <property type="term" value="F:exonuclease activity"/>
    <property type="evidence" value="ECO:0007669"/>
    <property type="project" value="UniProtKB-KW"/>
</dbReference>
<keyword evidence="2" id="KW-0378">Hydrolase</keyword>